<keyword evidence="4" id="KW-0105">Cadmium resistance</keyword>
<dbReference type="InterPro" id="IPR018334">
    <property type="entry name" value="ArsR_HTH"/>
</dbReference>
<keyword evidence="2" id="KW-0238">DNA-binding</keyword>
<gene>
    <name evidence="6" type="ORF">J2Z71_000163</name>
</gene>
<evidence type="ECO:0000256" key="1">
    <source>
        <dbReference type="ARBA" id="ARBA00023015"/>
    </source>
</evidence>
<dbReference type="InterPro" id="IPR036390">
    <property type="entry name" value="WH_DNA-bd_sf"/>
</dbReference>
<keyword evidence="1" id="KW-0805">Transcription regulation</keyword>
<evidence type="ECO:0000313" key="7">
    <source>
        <dbReference type="Proteomes" id="UP001519306"/>
    </source>
</evidence>
<evidence type="ECO:0000313" key="6">
    <source>
        <dbReference type="EMBL" id="MBP2024648.1"/>
    </source>
</evidence>
<feature type="domain" description="HTH arsR-type" evidence="5">
    <location>
        <begin position="23"/>
        <end position="117"/>
    </location>
</feature>
<sequence length="119" mass="13708">MIYKELSDNERENVNANIKDFAEDEKTLNLLSSIFKVLGDPTRLKIIYALSQSPLCVTDISNMLEMSQSSISHQLALLRNKELIKVDRIGRKAIYSLDDEHVISLFKEGYEHAEHKQKE</sequence>
<comment type="caution">
    <text evidence="6">The sequence shown here is derived from an EMBL/GenBank/DDBJ whole genome shotgun (WGS) entry which is preliminary data.</text>
</comment>
<dbReference type="SMART" id="SM00418">
    <property type="entry name" value="HTH_ARSR"/>
    <property type="match status" value="1"/>
</dbReference>
<dbReference type="InterPro" id="IPR001845">
    <property type="entry name" value="HTH_ArsR_DNA-bd_dom"/>
</dbReference>
<evidence type="ECO:0000256" key="4">
    <source>
        <dbReference type="ARBA" id="ARBA00043263"/>
    </source>
</evidence>
<dbReference type="CDD" id="cd00090">
    <property type="entry name" value="HTH_ARSR"/>
    <property type="match status" value="1"/>
</dbReference>
<dbReference type="PRINTS" id="PR00778">
    <property type="entry name" value="HTHARSR"/>
</dbReference>
<dbReference type="PROSITE" id="PS00846">
    <property type="entry name" value="HTH_ARSR_1"/>
    <property type="match status" value="1"/>
</dbReference>
<dbReference type="PANTHER" id="PTHR43132">
    <property type="entry name" value="ARSENICAL RESISTANCE OPERON REPRESSOR ARSR-RELATED"/>
    <property type="match status" value="1"/>
</dbReference>
<dbReference type="Gene3D" id="1.10.10.10">
    <property type="entry name" value="Winged helix-like DNA-binding domain superfamily/Winged helix DNA-binding domain"/>
    <property type="match status" value="1"/>
</dbReference>
<dbReference type="PANTHER" id="PTHR43132:SF6">
    <property type="entry name" value="HTH-TYPE TRANSCRIPTIONAL REPRESSOR CZRA"/>
    <property type="match status" value="1"/>
</dbReference>
<dbReference type="PROSITE" id="PS50987">
    <property type="entry name" value="HTH_ARSR_2"/>
    <property type="match status" value="1"/>
</dbReference>
<evidence type="ECO:0000259" key="5">
    <source>
        <dbReference type="PROSITE" id="PS50987"/>
    </source>
</evidence>
<evidence type="ECO:0000256" key="3">
    <source>
        <dbReference type="ARBA" id="ARBA00023163"/>
    </source>
</evidence>
<dbReference type="Pfam" id="PF01022">
    <property type="entry name" value="HTH_5"/>
    <property type="match status" value="1"/>
</dbReference>
<dbReference type="Proteomes" id="UP001519306">
    <property type="component" value="Unassembled WGS sequence"/>
</dbReference>
<dbReference type="InterPro" id="IPR051011">
    <property type="entry name" value="Metal_resp_trans_reg"/>
</dbReference>
<name>A0ABS4KA46_9FIRM</name>
<dbReference type="SUPFAM" id="SSF46785">
    <property type="entry name" value="Winged helix' DNA-binding domain"/>
    <property type="match status" value="1"/>
</dbReference>
<reference evidence="6 7" key="1">
    <citation type="submission" date="2021-03" db="EMBL/GenBank/DDBJ databases">
        <title>Genomic Encyclopedia of Type Strains, Phase IV (KMG-IV): sequencing the most valuable type-strain genomes for metagenomic binning, comparative biology and taxonomic classification.</title>
        <authorList>
            <person name="Goeker M."/>
        </authorList>
    </citation>
    <scope>NUCLEOTIDE SEQUENCE [LARGE SCALE GENOMIC DNA]</scope>
    <source>
        <strain evidence="6 7">DSM 27563</strain>
    </source>
</reference>
<proteinExistence type="predicted"/>
<keyword evidence="3" id="KW-0804">Transcription</keyword>
<organism evidence="6 7">
    <name type="scientific">Peptoniphilus stercorisuis</name>
    <dbReference type="NCBI Taxonomy" id="1436965"/>
    <lineage>
        <taxon>Bacteria</taxon>
        <taxon>Bacillati</taxon>
        <taxon>Bacillota</taxon>
        <taxon>Tissierellia</taxon>
        <taxon>Tissierellales</taxon>
        <taxon>Peptoniphilaceae</taxon>
        <taxon>Peptoniphilus</taxon>
    </lineage>
</organism>
<dbReference type="InterPro" id="IPR011991">
    <property type="entry name" value="ArsR-like_HTH"/>
</dbReference>
<accession>A0ABS4KA46</accession>
<dbReference type="EMBL" id="JAGGLJ010000001">
    <property type="protein sequence ID" value="MBP2024648.1"/>
    <property type="molecule type" value="Genomic_DNA"/>
</dbReference>
<keyword evidence="7" id="KW-1185">Reference proteome</keyword>
<evidence type="ECO:0000256" key="2">
    <source>
        <dbReference type="ARBA" id="ARBA00023125"/>
    </source>
</evidence>
<dbReference type="InterPro" id="IPR036388">
    <property type="entry name" value="WH-like_DNA-bd_sf"/>
</dbReference>
<protein>
    <submittedName>
        <fullName evidence="6">ArsR family transcriptional regulator</fullName>
    </submittedName>
</protein>
<dbReference type="NCBIfam" id="NF033788">
    <property type="entry name" value="HTH_metalloreg"/>
    <property type="match status" value="1"/>
</dbReference>
<dbReference type="RefSeq" id="WP_210059950.1">
    <property type="nucleotide sequence ID" value="NZ_JAGGLJ010000001.1"/>
</dbReference>